<dbReference type="InterPro" id="IPR032675">
    <property type="entry name" value="LRR_dom_sf"/>
</dbReference>
<evidence type="ECO:0000256" key="9">
    <source>
        <dbReference type="ARBA" id="ARBA00022821"/>
    </source>
</evidence>
<evidence type="ECO:0000259" key="17">
    <source>
        <dbReference type="PROSITE" id="PS50011"/>
    </source>
</evidence>
<evidence type="ECO:0000256" key="13">
    <source>
        <dbReference type="ARBA" id="ARBA00038043"/>
    </source>
</evidence>
<dbReference type="Gene3D" id="3.80.10.10">
    <property type="entry name" value="Ribonuclease Inhibitor"/>
    <property type="match status" value="1"/>
</dbReference>
<dbReference type="GO" id="GO:0004672">
    <property type="term" value="F:protein kinase activity"/>
    <property type="evidence" value="ECO:0007669"/>
    <property type="project" value="InterPro"/>
</dbReference>
<dbReference type="PANTHER" id="PTHR46084">
    <property type="entry name" value="PROTEIN MALE DISCOVERER 2"/>
    <property type="match status" value="1"/>
</dbReference>
<dbReference type="SUPFAM" id="SSF52058">
    <property type="entry name" value="L domain-like"/>
    <property type="match status" value="1"/>
</dbReference>
<dbReference type="AlphaFoldDB" id="A0A8B8JY93"/>
<dbReference type="Pfam" id="PF07714">
    <property type="entry name" value="PK_Tyr_Ser-Thr"/>
    <property type="match status" value="1"/>
</dbReference>
<dbReference type="Gene3D" id="1.10.510.10">
    <property type="entry name" value="Transferase(Phosphotransferase) domain 1"/>
    <property type="match status" value="1"/>
</dbReference>
<keyword evidence="11 16" id="KW-0472">Membrane</keyword>
<keyword evidence="5" id="KW-0433">Leucine-rich repeat</keyword>
<dbReference type="RefSeq" id="XP_027336415.1">
    <property type="nucleotide sequence ID" value="XM_027480614.1"/>
</dbReference>
<reference evidence="19 20" key="2">
    <citation type="submission" date="2025-04" db="UniProtKB">
        <authorList>
            <consortium name="RefSeq"/>
        </authorList>
    </citation>
    <scope>IDENTIFICATION</scope>
    <source>
        <tissue evidence="19 20">Young leaves</tissue>
    </source>
</reference>
<evidence type="ECO:0000256" key="12">
    <source>
        <dbReference type="ARBA" id="ARBA00023157"/>
    </source>
</evidence>
<keyword evidence="8" id="KW-0677">Repeat</keyword>
<evidence type="ECO:0000313" key="19">
    <source>
        <dbReference type="RefSeq" id="XP_027336413.1"/>
    </source>
</evidence>
<dbReference type="GO" id="GO:0006952">
    <property type="term" value="P:defense response"/>
    <property type="evidence" value="ECO:0007669"/>
    <property type="project" value="UniProtKB-KW"/>
</dbReference>
<dbReference type="Pfam" id="PF08263">
    <property type="entry name" value="LRRNT_2"/>
    <property type="match status" value="1"/>
</dbReference>
<name>A0A8B8JY93_ABRPR</name>
<keyword evidence="7" id="KW-0732">Signal</keyword>
<evidence type="ECO:0000313" key="18">
    <source>
        <dbReference type="Proteomes" id="UP000694853"/>
    </source>
</evidence>
<keyword evidence="10 16" id="KW-1133">Transmembrane helix</keyword>
<dbReference type="InterPro" id="IPR001611">
    <property type="entry name" value="Leu-rich_rpt"/>
</dbReference>
<comment type="subcellular location">
    <subcellularLocation>
        <location evidence="14">Endomembrane system</location>
        <topology evidence="14">Single-pass type I membrane protein</topology>
    </subcellularLocation>
    <subcellularLocation>
        <location evidence="1">Membrane</location>
        <topology evidence="1">Peripheral membrane protein</topology>
    </subcellularLocation>
    <subcellularLocation>
        <location evidence="2">Secreted</location>
        <location evidence="2">Cell wall</location>
    </subcellularLocation>
</comment>
<dbReference type="FunFam" id="3.80.10.10:FF:000400">
    <property type="entry name" value="Nuclear pore complex protein NUP107"/>
    <property type="match status" value="1"/>
</dbReference>
<dbReference type="FunFam" id="3.30.200.20:FF:000489">
    <property type="entry name" value="Inactive receptor-like serine/threonine-protein kinase"/>
    <property type="match status" value="1"/>
</dbReference>
<evidence type="ECO:0000256" key="10">
    <source>
        <dbReference type="ARBA" id="ARBA00022989"/>
    </source>
</evidence>
<evidence type="ECO:0000256" key="15">
    <source>
        <dbReference type="SAM" id="MobiDB-lite"/>
    </source>
</evidence>
<dbReference type="GO" id="GO:0005524">
    <property type="term" value="F:ATP binding"/>
    <property type="evidence" value="ECO:0007669"/>
    <property type="project" value="InterPro"/>
</dbReference>
<dbReference type="Gene3D" id="3.30.200.20">
    <property type="entry name" value="Phosphorylase Kinase, domain 1"/>
    <property type="match status" value="1"/>
</dbReference>
<dbReference type="GO" id="GO:0012505">
    <property type="term" value="C:endomembrane system"/>
    <property type="evidence" value="ECO:0007669"/>
    <property type="project" value="UniProtKB-SubCell"/>
</dbReference>
<keyword evidence="9" id="KW-0611">Plant defense</keyword>
<gene>
    <name evidence="19 20" type="primary">LOC113850196</name>
</gene>
<dbReference type="RefSeq" id="XP_027336413.1">
    <property type="nucleotide sequence ID" value="XM_027480612.1"/>
</dbReference>
<dbReference type="InterPro" id="IPR011009">
    <property type="entry name" value="Kinase-like_dom_sf"/>
</dbReference>
<feature type="compositionally biased region" description="Pro residues" evidence="15">
    <location>
        <begin position="237"/>
        <end position="250"/>
    </location>
</feature>
<keyword evidence="6 16" id="KW-0812">Transmembrane</keyword>
<evidence type="ECO:0000313" key="20">
    <source>
        <dbReference type="RefSeq" id="XP_027336415.1"/>
    </source>
</evidence>
<keyword evidence="18" id="KW-1185">Reference proteome</keyword>
<dbReference type="InterPro" id="IPR013210">
    <property type="entry name" value="LRR_N_plant-typ"/>
</dbReference>
<dbReference type="InterPro" id="IPR000719">
    <property type="entry name" value="Prot_kinase_dom"/>
</dbReference>
<organism evidence="18 20">
    <name type="scientific">Abrus precatorius</name>
    <name type="common">Indian licorice</name>
    <name type="synonym">Glycine abrus</name>
    <dbReference type="NCBI Taxonomy" id="3816"/>
    <lineage>
        <taxon>Eukaryota</taxon>
        <taxon>Viridiplantae</taxon>
        <taxon>Streptophyta</taxon>
        <taxon>Embryophyta</taxon>
        <taxon>Tracheophyta</taxon>
        <taxon>Spermatophyta</taxon>
        <taxon>Magnoliopsida</taxon>
        <taxon>eudicotyledons</taxon>
        <taxon>Gunneridae</taxon>
        <taxon>Pentapetalae</taxon>
        <taxon>rosids</taxon>
        <taxon>fabids</taxon>
        <taxon>Fabales</taxon>
        <taxon>Fabaceae</taxon>
        <taxon>Papilionoideae</taxon>
        <taxon>50 kb inversion clade</taxon>
        <taxon>NPAAA clade</taxon>
        <taxon>indigoferoid/millettioid clade</taxon>
        <taxon>Abreae</taxon>
        <taxon>Abrus</taxon>
    </lineage>
</organism>
<dbReference type="PROSITE" id="PS50011">
    <property type="entry name" value="PROTEIN_KINASE_DOM"/>
    <property type="match status" value="1"/>
</dbReference>
<dbReference type="KEGG" id="aprc:113850196"/>
<evidence type="ECO:0000256" key="14">
    <source>
        <dbReference type="ARBA" id="ARBA00046288"/>
    </source>
</evidence>
<evidence type="ECO:0000256" key="8">
    <source>
        <dbReference type="ARBA" id="ARBA00022737"/>
    </source>
</evidence>
<reference evidence="18" key="1">
    <citation type="journal article" date="2019" name="Toxins">
        <title>Detection of Abrin-Like and Prepropulchellin-Like Toxin Genes and Transcripts Using Whole Genome Sequencing and Full-Length Transcript Sequencing of Abrus precatorius.</title>
        <authorList>
            <person name="Hovde B.T."/>
            <person name="Daligault H.E."/>
            <person name="Hanschen E.R."/>
            <person name="Kunde Y.A."/>
            <person name="Johnson M.B."/>
            <person name="Starkenburg S.R."/>
            <person name="Johnson S.L."/>
        </authorList>
    </citation>
    <scope>NUCLEOTIDE SEQUENCE [LARGE SCALE GENOMIC DNA]</scope>
</reference>
<evidence type="ECO:0000256" key="3">
    <source>
        <dbReference type="ARBA" id="ARBA00022512"/>
    </source>
</evidence>
<evidence type="ECO:0000256" key="5">
    <source>
        <dbReference type="ARBA" id="ARBA00022614"/>
    </source>
</evidence>
<dbReference type="OrthoDB" id="291737at2759"/>
<sequence>MSKNWKFSCFMDLKGILCLLTLCLLFQNFHLCCSLNEEGKALLKLKKGIESDPFDALWNWVDDEVAANPCNWFGVECSDGRVVVLDLKDLCLRGNLAPELANLVHIKSIILRNNSFYGIIPEGIAQLNELEVLDLGYNNFSGPLPADLGNNISLTILLLDNNDNLCGFSHEINELKILSEYQVDENQLTGAEKMSACTGKSFTRHVGQHEKGLRRLLQFRIRDHESPFNRAADFPDSPAPSPSDSPPASPPLNQNPAFHDRNHSASPSPQAEPGSAPQSKSTSSKNHHVVILGGVVGGSAFLIISIIGIYLCKTNKVATVKPWATGLSGQLQKAFVTGVPKLKRSELEAACEDFSNVIGTSSIGTVYKGTLSSGVEIAVASVAVTSSRDWSKTSEAQFRKKIDTLSKVNHKNFVNLLGYCEEDEPFTRMVVFEYAPNGTLFEHLHVKEAEHLDWGTRLRVAMGTAYCLQHMHQLDPPVAHSNLNSSAIQLTDDYAAKISDLGFLNDIASAEKKVTARNHTDMTLASNIYSFGVILFEMVTGRLPYSVDNDGSLDDWAAHYLQGDHPLIQMVDPTLASFQEEQLNQVAALIKSCVHHDQNQRPTMKEVCVRLREITTITPDAAVPKLSPLWWAELEISSVDAS</sequence>
<dbReference type="PANTHER" id="PTHR46084:SF43">
    <property type="entry name" value="LRR RECEPTOR-LIKE KINASE"/>
    <property type="match status" value="1"/>
</dbReference>
<keyword evidence="3" id="KW-0134">Cell wall</keyword>
<dbReference type="Pfam" id="PF00560">
    <property type="entry name" value="LRR_1"/>
    <property type="match status" value="1"/>
</dbReference>
<evidence type="ECO:0000256" key="16">
    <source>
        <dbReference type="SAM" id="Phobius"/>
    </source>
</evidence>
<evidence type="ECO:0000256" key="4">
    <source>
        <dbReference type="ARBA" id="ARBA00022525"/>
    </source>
</evidence>
<feature type="region of interest" description="Disordered" evidence="15">
    <location>
        <begin position="228"/>
        <end position="283"/>
    </location>
</feature>
<dbReference type="GeneID" id="113850196"/>
<evidence type="ECO:0000256" key="6">
    <source>
        <dbReference type="ARBA" id="ARBA00022692"/>
    </source>
</evidence>
<accession>A0A8B8JY93</accession>
<protein>
    <submittedName>
        <fullName evidence="19 20">Probable inactive receptor-like protein kinase At3g56050</fullName>
    </submittedName>
</protein>
<dbReference type="InterPro" id="IPR001245">
    <property type="entry name" value="Ser-Thr/Tyr_kinase_cat_dom"/>
</dbReference>
<dbReference type="Proteomes" id="UP000694853">
    <property type="component" value="Unplaced"/>
</dbReference>
<feature type="domain" description="Protein kinase" evidence="17">
    <location>
        <begin position="352"/>
        <end position="617"/>
    </location>
</feature>
<proteinExistence type="inferred from homology"/>
<feature type="transmembrane region" description="Helical" evidence="16">
    <location>
        <begin position="289"/>
        <end position="312"/>
    </location>
</feature>
<keyword evidence="12" id="KW-1015">Disulfide bond</keyword>
<comment type="similarity">
    <text evidence="13">Belongs to the polygalacturonase-inhibiting protein family.</text>
</comment>
<evidence type="ECO:0000256" key="2">
    <source>
        <dbReference type="ARBA" id="ARBA00004191"/>
    </source>
</evidence>
<evidence type="ECO:0000256" key="7">
    <source>
        <dbReference type="ARBA" id="ARBA00022729"/>
    </source>
</evidence>
<evidence type="ECO:0000256" key="1">
    <source>
        <dbReference type="ARBA" id="ARBA00004170"/>
    </source>
</evidence>
<evidence type="ECO:0000256" key="11">
    <source>
        <dbReference type="ARBA" id="ARBA00023136"/>
    </source>
</evidence>
<keyword evidence="4" id="KW-0964">Secreted</keyword>
<dbReference type="SUPFAM" id="SSF56112">
    <property type="entry name" value="Protein kinase-like (PK-like)"/>
    <property type="match status" value="1"/>
</dbReference>
<dbReference type="GO" id="GO:0016020">
    <property type="term" value="C:membrane"/>
    <property type="evidence" value="ECO:0007669"/>
    <property type="project" value="UniProtKB-SubCell"/>
</dbReference>